<name>A0A915J0F8_ROMCU</name>
<keyword evidence="2" id="KW-1185">Reference proteome</keyword>
<accession>A0A915J0F8</accession>
<dbReference type="AlphaFoldDB" id="A0A915J0F8"/>
<protein>
    <submittedName>
        <fullName evidence="3">Uncharacterized protein</fullName>
    </submittedName>
</protein>
<proteinExistence type="predicted"/>
<feature type="region of interest" description="Disordered" evidence="1">
    <location>
        <begin position="47"/>
        <end position="98"/>
    </location>
</feature>
<evidence type="ECO:0000313" key="3">
    <source>
        <dbReference type="WBParaSite" id="nRc.2.0.1.t19870-RA"/>
    </source>
</evidence>
<evidence type="ECO:0000256" key="1">
    <source>
        <dbReference type="SAM" id="MobiDB-lite"/>
    </source>
</evidence>
<organism evidence="2 3">
    <name type="scientific">Romanomermis culicivorax</name>
    <name type="common">Nematode worm</name>
    <dbReference type="NCBI Taxonomy" id="13658"/>
    <lineage>
        <taxon>Eukaryota</taxon>
        <taxon>Metazoa</taxon>
        <taxon>Ecdysozoa</taxon>
        <taxon>Nematoda</taxon>
        <taxon>Enoplea</taxon>
        <taxon>Dorylaimia</taxon>
        <taxon>Mermithida</taxon>
        <taxon>Mermithoidea</taxon>
        <taxon>Mermithidae</taxon>
        <taxon>Romanomermis</taxon>
    </lineage>
</organism>
<feature type="compositionally biased region" description="Low complexity" evidence="1">
    <location>
        <begin position="74"/>
        <end position="86"/>
    </location>
</feature>
<dbReference type="Proteomes" id="UP000887565">
    <property type="component" value="Unplaced"/>
</dbReference>
<reference evidence="3" key="1">
    <citation type="submission" date="2022-11" db="UniProtKB">
        <authorList>
            <consortium name="WormBaseParasite"/>
        </authorList>
    </citation>
    <scope>IDENTIFICATION</scope>
</reference>
<sequence length="98" mass="11731">MKDFHSLLHKKKMRIMIAEKMDMYQCEHPSSSKDRQKKLEWASALKQDQLQKEEKESQQPATADFERMIDERSTSQQAQTASQQQQPRQIIREYKIPH</sequence>
<feature type="compositionally biased region" description="Basic and acidic residues" evidence="1">
    <location>
        <begin position="64"/>
        <end position="73"/>
    </location>
</feature>
<dbReference type="WBParaSite" id="nRc.2.0.1.t19870-RA">
    <property type="protein sequence ID" value="nRc.2.0.1.t19870-RA"/>
    <property type="gene ID" value="nRc.2.0.1.g19870"/>
</dbReference>
<evidence type="ECO:0000313" key="2">
    <source>
        <dbReference type="Proteomes" id="UP000887565"/>
    </source>
</evidence>